<reference evidence="2" key="1">
    <citation type="journal article" date="2015" name="MBio">
        <title>Genome-Resolved Metagenomic Analysis Reveals Roles for Candidate Phyla and Other Microbial Community Members in Biogeochemical Transformations in Oil Reservoirs.</title>
        <authorList>
            <person name="Hu P."/>
            <person name="Tom L."/>
            <person name="Singh A."/>
            <person name="Thomas B.C."/>
            <person name="Baker B.J."/>
            <person name="Piceno Y.M."/>
            <person name="Andersen G.L."/>
            <person name="Banfield J.F."/>
        </authorList>
    </citation>
    <scope>NUCLEOTIDE SEQUENCE [LARGE SCALE GENOMIC DNA]</scope>
</reference>
<evidence type="ECO:0000313" key="1">
    <source>
        <dbReference type="EMBL" id="KUK80569.1"/>
    </source>
</evidence>
<organism evidence="1 2">
    <name type="scientific">Mesotoga prima</name>
    <dbReference type="NCBI Taxonomy" id="1184387"/>
    <lineage>
        <taxon>Bacteria</taxon>
        <taxon>Thermotogati</taxon>
        <taxon>Thermotogota</taxon>
        <taxon>Thermotogae</taxon>
        <taxon>Kosmotogales</taxon>
        <taxon>Kosmotogaceae</taxon>
        <taxon>Mesotoga</taxon>
    </lineage>
</organism>
<dbReference type="EMBL" id="LGGP01000137">
    <property type="protein sequence ID" value="KUK80569.1"/>
    <property type="molecule type" value="Genomic_DNA"/>
</dbReference>
<gene>
    <name evidence="1" type="ORF">XD94_0897</name>
</gene>
<evidence type="ECO:0000313" key="2">
    <source>
        <dbReference type="Proteomes" id="UP000054092"/>
    </source>
</evidence>
<sequence>MDLLSKGERVRNASRKLRLITTQEKNAAISMIAKEIELHKDVILRANAVDVSNARE</sequence>
<accession>A0A101HPJ6</accession>
<dbReference type="InterPro" id="IPR016162">
    <property type="entry name" value="Ald_DH_N"/>
</dbReference>
<feature type="non-terminal residue" evidence="1">
    <location>
        <position position="56"/>
    </location>
</feature>
<comment type="caution">
    <text evidence="1">The sequence shown here is derived from an EMBL/GenBank/DDBJ whole genome shotgun (WGS) entry which is preliminary data.</text>
</comment>
<dbReference type="AlphaFoldDB" id="A0A101HPJ6"/>
<protein>
    <submittedName>
        <fullName evidence="1">Gamma-glutamyl phosphate reductase</fullName>
    </submittedName>
</protein>
<dbReference type="GO" id="GO:0016491">
    <property type="term" value="F:oxidoreductase activity"/>
    <property type="evidence" value="ECO:0007669"/>
    <property type="project" value="InterPro"/>
</dbReference>
<name>A0A101HPJ6_9BACT</name>
<dbReference type="Proteomes" id="UP000054092">
    <property type="component" value="Unassembled WGS sequence"/>
</dbReference>
<proteinExistence type="predicted"/>
<dbReference type="Gene3D" id="3.40.605.10">
    <property type="entry name" value="Aldehyde Dehydrogenase, Chain A, domain 1"/>
    <property type="match status" value="1"/>
</dbReference>